<dbReference type="STRING" id="390242.SAMN04488024_103343"/>
<dbReference type="SUPFAM" id="SSF88659">
    <property type="entry name" value="Sigma3 and sigma4 domains of RNA polymerase sigma factors"/>
    <property type="match status" value="1"/>
</dbReference>
<dbReference type="InterPro" id="IPR036388">
    <property type="entry name" value="WH-like_DNA-bd_sf"/>
</dbReference>
<dbReference type="SUPFAM" id="SSF88946">
    <property type="entry name" value="Sigma2 domain of RNA polymerase sigma factors"/>
    <property type="match status" value="1"/>
</dbReference>
<dbReference type="Gene3D" id="1.10.1740.10">
    <property type="match status" value="1"/>
</dbReference>
<dbReference type="Pfam" id="PF04542">
    <property type="entry name" value="Sigma70_r2"/>
    <property type="match status" value="1"/>
</dbReference>
<dbReference type="EMBL" id="FMZH01000003">
    <property type="protein sequence ID" value="SDC91822.1"/>
    <property type="molecule type" value="Genomic_DNA"/>
</dbReference>
<dbReference type="AlphaFoldDB" id="A0A1G6QH68"/>
<evidence type="ECO:0000313" key="8">
    <source>
        <dbReference type="Proteomes" id="UP000199455"/>
    </source>
</evidence>
<keyword evidence="4" id="KW-0804">Transcription</keyword>
<keyword evidence="3" id="KW-0731">Sigma factor</keyword>
<dbReference type="InterPro" id="IPR013324">
    <property type="entry name" value="RNA_pol_sigma_r3/r4-like"/>
</dbReference>
<organism evidence="7 8">
    <name type="scientific">Pedobacter soli</name>
    <dbReference type="NCBI Taxonomy" id="390242"/>
    <lineage>
        <taxon>Bacteria</taxon>
        <taxon>Pseudomonadati</taxon>
        <taxon>Bacteroidota</taxon>
        <taxon>Sphingobacteriia</taxon>
        <taxon>Sphingobacteriales</taxon>
        <taxon>Sphingobacteriaceae</taxon>
        <taxon>Pedobacter</taxon>
    </lineage>
</organism>
<evidence type="ECO:0000256" key="3">
    <source>
        <dbReference type="ARBA" id="ARBA00023082"/>
    </source>
</evidence>
<feature type="domain" description="RNA polymerase sigma-70 region 2" evidence="5">
    <location>
        <begin position="23"/>
        <end position="84"/>
    </location>
</feature>
<name>A0A1G6QH68_9SPHI</name>
<evidence type="ECO:0000313" key="7">
    <source>
        <dbReference type="EMBL" id="SDC91822.1"/>
    </source>
</evidence>
<dbReference type="PANTHER" id="PTHR43133:SF46">
    <property type="entry name" value="RNA POLYMERASE SIGMA-70 FACTOR ECF SUBFAMILY"/>
    <property type="match status" value="1"/>
</dbReference>
<dbReference type="GO" id="GO:0016987">
    <property type="term" value="F:sigma factor activity"/>
    <property type="evidence" value="ECO:0007669"/>
    <property type="project" value="UniProtKB-KW"/>
</dbReference>
<dbReference type="Gene3D" id="1.10.10.10">
    <property type="entry name" value="Winged helix-like DNA-binding domain superfamily/Winged helix DNA-binding domain"/>
    <property type="match status" value="1"/>
</dbReference>
<evidence type="ECO:0000256" key="4">
    <source>
        <dbReference type="ARBA" id="ARBA00023163"/>
    </source>
</evidence>
<evidence type="ECO:0000259" key="5">
    <source>
        <dbReference type="Pfam" id="PF04542"/>
    </source>
</evidence>
<sequence>MNHVADLASGCLQTFQTVYSLFNQKLYAYILKKTNSAYMAEEVVQLTFIRLWEKRETLSAEYNLSTQIFRIAGTILIDQLRKEAVSKKHLSVVEDDFALKTDTEQPEMLHALEQAIEQMAPVRKKVFKMSKVDGYSYKEIAEMLSISPKTVENHISQALKQLRAAFSSIISLAVIMEAIIKK</sequence>
<evidence type="ECO:0000259" key="6">
    <source>
        <dbReference type="Pfam" id="PF08281"/>
    </source>
</evidence>
<dbReference type="Pfam" id="PF08281">
    <property type="entry name" value="Sigma70_r4_2"/>
    <property type="match status" value="1"/>
</dbReference>
<dbReference type="NCBIfam" id="TIGR02937">
    <property type="entry name" value="sigma70-ECF"/>
    <property type="match status" value="1"/>
</dbReference>
<gene>
    <name evidence="7" type="ORF">SAMN04488024_103343</name>
</gene>
<dbReference type="InterPro" id="IPR013249">
    <property type="entry name" value="RNA_pol_sigma70_r4_t2"/>
</dbReference>
<comment type="similarity">
    <text evidence="1">Belongs to the sigma-70 factor family. ECF subfamily.</text>
</comment>
<dbReference type="InterPro" id="IPR000792">
    <property type="entry name" value="Tscrpt_reg_LuxR_C"/>
</dbReference>
<dbReference type="Proteomes" id="UP000199455">
    <property type="component" value="Unassembled WGS sequence"/>
</dbReference>
<reference evidence="8" key="1">
    <citation type="submission" date="2016-10" db="EMBL/GenBank/DDBJ databases">
        <authorList>
            <person name="Varghese N."/>
            <person name="Submissions S."/>
        </authorList>
    </citation>
    <scope>NUCLEOTIDE SEQUENCE [LARGE SCALE GENOMIC DNA]</scope>
    <source>
        <strain evidence="8">DSM 18609</strain>
    </source>
</reference>
<evidence type="ECO:0000256" key="2">
    <source>
        <dbReference type="ARBA" id="ARBA00023015"/>
    </source>
</evidence>
<dbReference type="InterPro" id="IPR014284">
    <property type="entry name" value="RNA_pol_sigma-70_dom"/>
</dbReference>
<dbReference type="InterPro" id="IPR013325">
    <property type="entry name" value="RNA_pol_sigma_r2"/>
</dbReference>
<keyword evidence="8" id="KW-1185">Reference proteome</keyword>
<proteinExistence type="inferred from homology"/>
<dbReference type="RefSeq" id="WP_090767417.1">
    <property type="nucleotide sequence ID" value="NZ_FMZH01000003.1"/>
</dbReference>
<dbReference type="GO" id="GO:0006352">
    <property type="term" value="P:DNA-templated transcription initiation"/>
    <property type="evidence" value="ECO:0007669"/>
    <property type="project" value="InterPro"/>
</dbReference>
<evidence type="ECO:0000256" key="1">
    <source>
        <dbReference type="ARBA" id="ARBA00010641"/>
    </source>
</evidence>
<protein>
    <submittedName>
        <fullName evidence="7">RNA polymerase sigma-70 factor, ECF subfamily</fullName>
    </submittedName>
</protein>
<dbReference type="PRINTS" id="PR00038">
    <property type="entry name" value="HTHLUXR"/>
</dbReference>
<dbReference type="CDD" id="cd06171">
    <property type="entry name" value="Sigma70_r4"/>
    <property type="match status" value="1"/>
</dbReference>
<dbReference type="InterPro" id="IPR039425">
    <property type="entry name" value="RNA_pol_sigma-70-like"/>
</dbReference>
<accession>A0A1G6QH68</accession>
<dbReference type="InterPro" id="IPR007627">
    <property type="entry name" value="RNA_pol_sigma70_r2"/>
</dbReference>
<dbReference type="PANTHER" id="PTHR43133">
    <property type="entry name" value="RNA POLYMERASE ECF-TYPE SIGMA FACTO"/>
    <property type="match status" value="1"/>
</dbReference>
<keyword evidence="2" id="KW-0805">Transcription regulation</keyword>
<dbReference type="GO" id="GO:0003677">
    <property type="term" value="F:DNA binding"/>
    <property type="evidence" value="ECO:0007669"/>
    <property type="project" value="InterPro"/>
</dbReference>
<feature type="domain" description="RNA polymerase sigma factor 70 region 4 type 2" evidence="6">
    <location>
        <begin position="110"/>
        <end position="162"/>
    </location>
</feature>